<dbReference type="AlphaFoldDB" id="A0A6L6PXQ4"/>
<name>A0A6L6PXQ4_9BURK</name>
<comment type="caution">
    <text evidence="2">The sequence shown here is derived from an EMBL/GenBank/DDBJ whole genome shotgun (WGS) entry which is preliminary data.</text>
</comment>
<dbReference type="OrthoDB" id="4168525at2"/>
<comment type="similarity">
    <text evidence="1">Belongs to the cytochrome P450 family.</text>
</comment>
<dbReference type="GO" id="GO:0005506">
    <property type="term" value="F:iron ion binding"/>
    <property type="evidence" value="ECO:0007669"/>
    <property type="project" value="InterPro"/>
</dbReference>
<organism evidence="2 3">
    <name type="scientific">Pseudoduganella ginsengisoli</name>
    <dbReference type="NCBI Taxonomy" id="1462440"/>
    <lineage>
        <taxon>Bacteria</taxon>
        <taxon>Pseudomonadati</taxon>
        <taxon>Pseudomonadota</taxon>
        <taxon>Betaproteobacteria</taxon>
        <taxon>Burkholderiales</taxon>
        <taxon>Oxalobacteraceae</taxon>
        <taxon>Telluria group</taxon>
        <taxon>Pseudoduganella</taxon>
    </lineage>
</organism>
<keyword evidence="3" id="KW-1185">Reference proteome</keyword>
<dbReference type="Proteomes" id="UP000484015">
    <property type="component" value="Unassembled WGS sequence"/>
</dbReference>
<protein>
    <submittedName>
        <fullName evidence="2">Cytochrome P450</fullName>
    </submittedName>
</protein>
<proteinExistence type="inferred from homology"/>
<dbReference type="GO" id="GO:0004497">
    <property type="term" value="F:monooxygenase activity"/>
    <property type="evidence" value="ECO:0007669"/>
    <property type="project" value="InterPro"/>
</dbReference>
<dbReference type="GO" id="GO:0016705">
    <property type="term" value="F:oxidoreductase activity, acting on paired donors, with incorporation or reduction of molecular oxygen"/>
    <property type="evidence" value="ECO:0007669"/>
    <property type="project" value="InterPro"/>
</dbReference>
<dbReference type="SUPFAM" id="SSF48264">
    <property type="entry name" value="Cytochrome P450"/>
    <property type="match status" value="1"/>
</dbReference>
<dbReference type="PANTHER" id="PTHR46696">
    <property type="entry name" value="P450, PUTATIVE (EUROFUNG)-RELATED"/>
    <property type="match status" value="1"/>
</dbReference>
<sequence>MDAIAAVTHDQPYPYYAQLAARPGLHYDEQLRLWLAADPATVMEVMTHAACRVRPVAEPVPAAIAAGAAGFVFGELVRMNDGVRHAAPKMALQRALAALDHALVQRTAWETAVALAEHHPVHTAAGLADWQFAVPVQTVAHLLGFADTARVADWMSEFVACLSPLSSAAQLERAHGAAQALLDSLRMLVQTSVPRPGSLLALVLAEAEMAGWNKADAILANVAGLLSQTYEATAGLIGNAIVALVRGARHDGDLAALVRHVLRDDPPIHNTRRFVAEAAHIGGADVQPGQAILVLLAAAGKAAAVSAPEAQGAGAPLYAYGHGAHVCPGQGLSQSIACAALGALLARGPLPPLAWRYRPSVNARIPLFQEP</sequence>
<evidence type="ECO:0000313" key="3">
    <source>
        <dbReference type="Proteomes" id="UP000484015"/>
    </source>
</evidence>
<evidence type="ECO:0000313" key="2">
    <source>
        <dbReference type="EMBL" id="MTW01901.1"/>
    </source>
</evidence>
<dbReference type="Gene3D" id="1.10.630.10">
    <property type="entry name" value="Cytochrome P450"/>
    <property type="match status" value="1"/>
</dbReference>
<dbReference type="PANTHER" id="PTHR46696:SF1">
    <property type="entry name" value="CYTOCHROME P450 YJIB-RELATED"/>
    <property type="match status" value="1"/>
</dbReference>
<dbReference type="InterPro" id="IPR036396">
    <property type="entry name" value="Cyt_P450_sf"/>
</dbReference>
<reference evidence="2 3" key="1">
    <citation type="submission" date="2019-11" db="EMBL/GenBank/DDBJ databases">
        <title>Type strains purchased from KCTC, JCM and DSMZ.</title>
        <authorList>
            <person name="Lu H."/>
        </authorList>
    </citation>
    <scope>NUCLEOTIDE SEQUENCE [LARGE SCALE GENOMIC DNA]</scope>
    <source>
        <strain evidence="2 3">KCTC 42409</strain>
    </source>
</reference>
<evidence type="ECO:0000256" key="1">
    <source>
        <dbReference type="ARBA" id="ARBA00010617"/>
    </source>
</evidence>
<dbReference type="EMBL" id="WNLA01000003">
    <property type="protein sequence ID" value="MTW01901.1"/>
    <property type="molecule type" value="Genomic_DNA"/>
</dbReference>
<accession>A0A6L6PXQ4</accession>
<dbReference type="CDD" id="cd11036">
    <property type="entry name" value="AknT-like"/>
    <property type="match status" value="1"/>
</dbReference>
<gene>
    <name evidence="2" type="ORF">GM668_07340</name>
</gene>
<dbReference type="RefSeq" id="WP_155438294.1">
    <property type="nucleotide sequence ID" value="NZ_WNLA01000003.1"/>
</dbReference>
<dbReference type="GO" id="GO:0020037">
    <property type="term" value="F:heme binding"/>
    <property type="evidence" value="ECO:0007669"/>
    <property type="project" value="InterPro"/>
</dbReference>